<dbReference type="Pfam" id="PF02798">
    <property type="entry name" value="GST_N"/>
    <property type="match status" value="1"/>
</dbReference>
<dbReference type="EMBL" id="JANAWD010000339">
    <property type="protein sequence ID" value="KAJ3481107.1"/>
    <property type="molecule type" value="Genomic_DNA"/>
</dbReference>
<evidence type="ECO:0000256" key="4">
    <source>
        <dbReference type="RuleBase" id="RU003494"/>
    </source>
</evidence>
<dbReference type="AlphaFoldDB" id="A0AAD5YGR7"/>
<dbReference type="InterPro" id="IPR004046">
    <property type="entry name" value="GST_C"/>
</dbReference>
<dbReference type="Proteomes" id="UP001212997">
    <property type="component" value="Unassembled WGS sequence"/>
</dbReference>
<evidence type="ECO:0000256" key="1">
    <source>
        <dbReference type="ARBA" id="ARBA00012452"/>
    </source>
</evidence>
<feature type="domain" description="GST N-terminal" evidence="5">
    <location>
        <begin position="1"/>
        <end position="83"/>
    </location>
</feature>
<dbReference type="GO" id="GO:0006749">
    <property type="term" value="P:glutathione metabolic process"/>
    <property type="evidence" value="ECO:0007669"/>
    <property type="project" value="TreeGrafter"/>
</dbReference>
<dbReference type="Gene3D" id="1.20.1050.10">
    <property type="match status" value="1"/>
</dbReference>
<dbReference type="CDD" id="cd03053">
    <property type="entry name" value="GST_N_Phi"/>
    <property type="match status" value="1"/>
</dbReference>
<comment type="similarity">
    <text evidence="4">Belongs to the GST superfamily.</text>
</comment>
<dbReference type="GO" id="GO:0005737">
    <property type="term" value="C:cytoplasm"/>
    <property type="evidence" value="ECO:0007669"/>
    <property type="project" value="TreeGrafter"/>
</dbReference>
<dbReference type="Pfam" id="PF00043">
    <property type="entry name" value="GST_C"/>
    <property type="match status" value="1"/>
</dbReference>
<dbReference type="PANTHER" id="PTHR43900:SF3">
    <property type="entry name" value="GLUTATHIONE S-TRANSFERASE RHO"/>
    <property type="match status" value="1"/>
</dbReference>
<dbReference type="GO" id="GO:0043295">
    <property type="term" value="F:glutathione binding"/>
    <property type="evidence" value="ECO:0007669"/>
    <property type="project" value="TreeGrafter"/>
</dbReference>
<accession>A0AAD5YGR7</accession>
<dbReference type="InterPro" id="IPR040079">
    <property type="entry name" value="Glutathione_S-Trfase"/>
</dbReference>
<dbReference type="PANTHER" id="PTHR43900">
    <property type="entry name" value="GLUTATHIONE S-TRANSFERASE RHO"/>
    <property type="match status" value="1"/>
</dbReference>
<dbReference type="InterPro" id="IPR010987">
    <property type="entry name" value="Glutathione-S-Trfase_C-like"/>
</dbReference>
<protein>
    <recommendedName>
        <fullName evidence="1">glutathione transferase</fullName>
        <ecNumber evidence="1">2.5.1.18</ecNumber>
    </recommendedName>
</protein>
<dbReference type="FunFam" id="3.40.30.10:FF:000016">
    <property type="entry name" value="Glutathione S-transferase F2"/>
    <property type="match status" value="1"/>
</dbReference>
<feature type="domain" description="GST C-terminal" evidence="6">
    <location>
        <begin position="92"/>
        <end position="211"/>
    </location>
</feature>
<comment type="caution">
    <text evidence="7">The sequence shown here is derived from an EMBL/GenBank/DDBJ whole genome shotgun (WGS) entry which is preliminary data.</text>
</comment>
<dbReference type="EC" id="2.5.1.18" evidence="1"/>
<dbReference type="InterPro" id="IPR004045">
    <property type="entry name" value="Glutathione_S-Trfase_N"/>
</dbReference>
<dbReference type="PROSITE" id="PS50404">
    <property type="entry name" value="GST_NTER"/>
    <property type="match status" value="1"/>
</dbReference>
<sequence>MVLRLYGIDFFTCTRRVACILKEYNVPYELVTVDFASKEHKSPAFLEHQPFGQIPYIVDDDGFEIYESRAISRYIANKYRAQGPPLLPESTDVQKLAKFEQAASIESANFHPSAEAITSEKHLGKTPDEDAVARHLAVLKSKLAAYEVILSKQKYLAGDEITLADLFHLSYGQAITNVGIDVLESGEFPNVARWWKEISSRPSWQAVKEKA</sequence>
<proteinExistence type="inferred from homology"/>
<name>A0AAD5YGR7_9APHY</name>
<dbReference type="Gene3D" id="3.40.30.10">
    <property type="entry name" value="Glutaredoxin"/>
    <property type="match status" value="1"/>
</dbReference>
<evidence type="ECO:0000313" key="7">
    <source>
        <dbReference type="EMBL" id="KAJ3481107.1"/>
    </source>
</evidence>
<keyword evidence="2" id="KW-0808">Transferase</keyword>
<organism evidence="7 8">
    <name type="scientific">Meripilus lineatus</name>
    <dbReference type="NCBI Taxonomy" id="2056292"/>
    <lineage>
        <taxon>Eukaryota</taxon>
        <taxon>Fungi</taxon>
        <taxon>Dikarya</taxon>
        <taxon>Basidiomycota</taxon>
        <taxon>Agaricomycotina</taxon>
        <taxon>Agaricomycetes</taxon>
        <taxon>Polyporales</taxon>
        <taxon>Meripilaceae</taxon>
        <taxon>Meripilus</taxon>
    </lineage>
</organism>
<reference evidence="7" key="1">
    <citation type="submission" date="2022-07" db="EMBL/GenBank/DDBJ databases">
        <title>Genome Sequence of Physisporinus lineatus.</title>
        <authorList>
            <person name="Buettner E."/>
        </authorList>
    </citation>
    <scope>NUCLEOTIDE SEQUENCE</scope>
    <source>
        <strain evidence="7">VT162</strain>
    </source>
</reference>
<comment type="catalytic activity">
    <reaction evidence="3">
        <text>RX + glutathione = an S-substituted glutathione + a halide anion + H(+)</text>
        <dbReference type="Rhea" id="RHEA:16437"/>
        <dbReference type="ChEBI" id="CHEBI:15378"/>
        <dbReference type="ChEBI" id="CHEBI:16042"/>
        <dbReference type="ChEBI" id="CHEBI:17792"/>
        <dbReference type="ChEBI" id="CHEBI:57925"/>
        <dbReference type="ChEBI" id="CHEBI:90779"/>
        <dbReference type="EC" id="2.5.1.18"/>
    </reaction>
</comment>
<keyword evidence="8" id="KW-1185">Reference proteome</keyword>
<evidence type="ECO:0000256" key="2">
    <source>
        <dbReference type="ARBA" id="ARBA00022679"/>
    </source>
</evidence>
<evidence type="ECO:0000313" key="8">
    <source>
        <dbReference type="Proteomes" id="UP001212997"/>
    </source>
</evidence>
<dbReference type="SFLD" id="SFLDS00019">
    <property type="entry name" value="Glutathione_Transferase_(cytos"/>
    <property type="match status" value="1"/>
</dbReference>
<dbReference type="SFLD" id="SFLDG00358">
    <property type="entry name" value="Main_(cytGST)"/>
    <property type="match status" value="1"/>
</dbReference>
<dbReference type="InterPro" id="IPR036282">
    <property type="entry name" value="Glutathione-S-Trfase_C_sf"/>
</dbReference>
<gene>
    <name evidence="7" type="ORF">NLI96_g7882</name>
</gene>
<dbReference type="SUPFAM" id="SSF47616">
    <property type="entry name" value="GST C-terminal domain-like"/>
    <property type="match status" value="1"/>
</dbReference>
<evidence type="ECO:0000259" key="6">
    <source>
        <dbReference type="PROSITE" id="PS50405"/>
    </source>
</evidence>
<dbReference type="GO" id="GO:0004364">
    <property type="term" value="F:glutathione transferase activity"/>
    <property type="evidence" value="ECO:0007669"/>
    <property type="project" value="UniProtKB-EC"/>
</dbReference>
<evidence type="ECO:0000259" key="5">
    <source>
        <dbReference type="PROSITE" id="PS50404"/>
    </source>
</evidence>
<dbReference type="PROSITE" id="PS50405">
    <property type="entry name" value="GST_CTER"/>
    <property type="match status" value="1"/>
</dbReference>
<evidence type="ECO:0000256" key="3">
    <source>
        <dbReference type="ARBA" id="ARBA00047960"/>
    </source>
</evidence>
<dbReference type="SUPFAM" id="SSF52833">
    <property type="entry name" value="Thioredoxin-like"/>
    <property type="match status" value="1"/>
</dbReference>
<dbReference type="InterPro" id="IPR036249">
    <property type="entry name" value="Thioredoxin-like_sf"/>
</dbReference>